<evidence type="ECO:0008006" key="2">
    <source>
        <dbReference type="Google" id="ProtNLM"/>
    </source>
</evidence>
<evidence type="ECO:0000313" key="1">
    <source>
        <dbReference type="EMBL" id="AMK96318.1"/>
    </source>
</evidence>
<protein>
    <recommendedName>
        <fullName evidence="2">POTRA domain-containing protein</fullName>
    </recommendedName>
</protein>
<name>A0A141SDF0_GELEL</name>
<keyword evidence="1" id="KW-0934">Plastid</keyword>
<gene>
    <name evidence="1" type="primary">ORF621</name>
    <name evidence="1" type="ORF">Gele_057</name>
</gene>
<organism evidence="1">
    <name type="scientific">Gelidium elegans</name>
    <name type="common">Red alga</name>
    <dbReference type="NCBI Taxonomy" id="37200"/>
    <lineage>
        <taxon>Eukaryota</taxon>
        <taxon>Rhodophyta</taxon>
        <taxon>Florideophyceae</taxon>
        <taxon>Rhodymeniophycidae</taxon>
        <taxon>Gelidiales</taxon>
        <taxon>Gelidiaceae</taxon>
        <taxon>Gelidium</taxon>
    </lineage>
</organism>
<dbReference type="Gene3D" id="3.10.20.310">
    <property type="entry name" value="membrane protein fhac"/>
    <property type="match status" value="1"/>
</dbReference>
<dbReference type="GeneID" id="27215799"/>
<geneLocation type="plastid" evidence="1"/>
<dbReference type="EMBL" id="KT266786">
    <property type="protein sequence ID" value="AMK96318.1"/>
    <property type="molecule type" value="Genomic_DNA"/>
</dbReference>
<dbReference type="AlphaFoldDB" id="A0A141SDF0"/>
<accession>A0A141SDF0</accession>
<sequence>MTRSIDSKVFYAIKLKGYSTRLKAFQIYDNNYQYLFINLCLNPIIRSVQIIQYNKLIISQSFIRKIFIKHLGQPKNYHLINQAINTILLWYQSKGFIWVQVKLISQDVTSRICIKINEGLIKKTKFICESPTKINSKMIDQMNLLIQQELKVFLGNILNVYSLEKGIKILKNKHYISNCHYKIVNYNNGLYILIKYSISDNHIIQYANNPQDKVGYVALLKKIYIYSYHYLNFYYSKYLSMLTSLSSYTKYINLLYSNKRQLIFTSIQINIYKFYMNKFIYKDINYEYCCLLNRLNFTDRYKALHSIVFHLKPKNISFLGSYLLHRLYLYHYFFKKINFNLFKVKDNKNYITLSKTKILYINLSSLQFYFRTIKSYILKYFKGYQDLGIYTNLYILLFESIFNNFYCFMCLSQHLYIYYKHKIYLDYLALYFKKHILNISIKTNLLAGENRHSYPLVFNFNQIDNVYLTFINTFNLEYDLSLTKYTWLYCFINLIMYVSNSYSIKDSLSPLSFRRNNHIIYLNNYLGLGVQVESLIKEVPPIRLEFIFDQKGYKLIHLYINYVYNYY</sequence>
<dbReference type="RefSeq" id="YP_009244076.1">
    <property type="nucleotide sequence ID" value="NC_029858.1"/>
</dbReference>
<reference evidence="1" key="1">
    <citation type="submission" date="2015-07" db="EMBL/GenBank/DDBJ databases">
        <title>Reconstructing the complex evolutionary history of mobile plasmids in red algal genomes.</title>
        <authorList>
            <person name="Lee J."/>
            <person name="Kim K.M."/>
            <person name="Yang E.C."/>
            <person name="Miller K.A."/>
            <person name="Boo S.M."/>
            <person name="Bhattacharya D."/>
            <person name="Yoon H.S."/>
        </authorList>
    </citation>
    <scope>NUCLEOTIDE SEQUENCE</scope>
</reference>
<proteinExistence type="predicted"/>